<sequence length="196" mass="21853">MTKTELKENIAIIRQSLRVFCIFSLVILPVFSQEKSADIILIAPAYTMDPDRPWADAVVIKGNGIIFVGDKKDALTYQNSATRLIERSDGMVLPGFIDSHVHLVAGGIEMSDCRLYDLETPAEIFQTLRDFIDAHPDDEWIRGGGWELPLFPEGNPRKEWLDEISPDKPVFLASADGHSAWVNSKALDLAGINEQT</sequence>
<dbReference type="Gene3D" id="3.10.310.70">
    <property type="match status" value="1"/>
</dbReference>
<evidence type="ECO:0000259" key="1">
    <source>
        <dbReference type="Pfam" id="PF07969"/>
    </source>
</evidence>
<accession>A0A383F525</accession>
<dbReference type="GO" id="GO:0016810">
    <property type="term" value="F:hydrolase activity, acting on carbon-nitrogen (but not peptide) bonds"/>
    <property type="evidence" value="ECO:0007669"/>
    <property type="project" value="InterPro"/>
</dbReference>
<dbReference type="SUPFAM" id="SSF51338">
    <property type="entry name" value="Composite domain of metallo-dependent hydrolases"/>
    <property type="match status" value="1"/>
</dbReference>
<dbReference type="EMBL" id="UINC01231604">
    <property type="protein sequence ID" value="SVE64206.1"/>
    <property type="molecule type" value="Genomic_DNA"/>
</dbReference>
<proteinExistence type="predicted"/>
<gene>
    <name evidence="2" type="ORF">METZ01_LOCUS517060</name>
</gene>
<dbReference type="Gene3D" id="2.30.40.10">
    <property type="entry name" value="Urease, subunit C, domain 1"/>
    <property type="match status" value="1"/>
</dbReference>
<evidence type="ECO:0000313" key="2">
    <source>
        <dbReference type="EMBL" id="SVE64206.1"/>
    </source>
</evidence>
<protein>
    <recommendedName>
        <fullName evidence="1">Amidohydrolase 3 domain-containing protein</fullName>
    </recommendedName>
</protein>
<name>A0A383F525_9ZZZZ</name>
<dbReference type="AlphaFoldDB" id="A0A383F525"/>
<feature type="non-terminal residue" evidence="2">
    <location>
        <position position="196"/>
    </location>
</feature>
<reference evidence="2" key="1">
    <citation type="submission" date="2018-05" db="EMBL/GenBank/DDBJ databases">
        <authorList>
            <person name="Lanie J.A."/>
            <person name="Ng W.-L."/>
            <person name="Kazmierczak K.M."/>
            <person name="Andrzejewski T.M."/>
            <person name="Davidsen T.M."/>
            <person name="Wayne K.J."/>
            <person name="Tettelin H."/>
            <person name="Glass J.I."/>
            <person name="Rusch D."/>
            <person name="Podicherti R."/>
            <person name="Tsui H.-C.T."/>
            <person name="Winkler M.E."/>
        </authorList>
    </citation>
    <scope>NUCLEOTIDE SEQUENCE</scope>
</reference>
<dbReference type="InterPro" id="IPR011059">
    <property type="entry name" value="Metal-dep_hydrolase_composite"/>
</dbReference>
<organism evidence="2">
    <name type="scientific">marine metagenome</name>
    <dbReference type="NCBI Taxonomy" id="408172"/>
    <lineage>
        <taxon>unclassified sequences</taxon>
        <taxon>metagenomes</taxon>
        <taxon>ecological metagenomes</taxon>
    </lineage>
</organism>
<dbReference type="Gene3D" id="3.20.20.140">
    <property type="entry name" value="Metal-dependent hydrolases"/>
    <property type="match status" value="1"/>
</dbReference>
<dbReference type="InterPro" id="IPR013108">
    <property type="entry name" value="Amidohydro_3"/>
</dbReference>
<dbReference type="PANTHER" id="PTHR22642">
    <property type="entry name" value="IMIDAZOLONEPROPIONASE"/>
    <property type="match status" value="1"/>
</dbReference>
<feature type="domain" description="Amidohydrolase 3" evidence="1">
    <location>
        <begin position="89"/>
        <end position="196"/>
    </location>
</feature>
<dbReference type="Pfam" id="PF07969">
    <property type="entry name" value="Amidohydro_3"/>
    <property type="match status" value="1"/>
</dbReference>
<dbReference type="PANTHER" id="PTHR22642:SF2">
    <property type="entry name" value="PROTEIN LONG AFTER FAR-RED 3"/>
    <property type="match status" value="1"/>
</dbReference>